<dbReference type="InterPro" id="IPR050250">
    <property type="entry name" value="Macrolide_Exporter_MacB"/>
</dbReference>
<reference evidence="10" key="1">
    <citation type="journal article" date="2015" name="Chem. Biol.">
        <title>Structure, bioactivity, and resistance mechanism of streptomonomicin, an unusual lasso Peptide from an understudied halophilic actinomycete.</title>
        <authorList>
            <person name="Metelev M."/>
            <person name="Tietz J.I."/>
            <person name="Melby J.O."/>
            <person name="Blair P.M."/>
            <person name="Zhu L."/>
            <person name="Livnat I."/>
            <person name="Severinov K."/>
            <person name="Mitchell D.A."/>
        </authorList>
    </citation>
    <scope>NUCLEOTIDE SEQUENCE [LARGE SCALE GENOMIC DNA]</scope>
    <source>
        <strain evidence="10">YIM 90003</strain>
    </source>
</reference>
<evidence type="ECO:0000313" key="10">
    <source>
        <dbReference type="Proteomes" id="UP000031675"/>
    </source>
</evidence>
<gene>
    <name evidence="9" type="ORF">LP52_15370</name>
</gene>
<proteinExistence type="inferred from homology"/>
<feature type="transmembrane region" description="Helical" evidence="7">
    <location>
        <begin position="315"/>
        <end position="342"/>
    </location>
</feature>
<comment type="similarity">
    <text evidence="6">Belongs to the ABC-4 integral membrane protein family.</text>
</comment>
<feature type="transmembrane region" description="Helical" evidence="7">
    <location>
        <begin position="439"/>
        <end position="462"/>
    </location>
</feature>
<feature type="domain" description="ABC3 transporter permease C-terminal" evidence="8">
    <location>
        <begin position="720"/>
        <end position="835"/>
    </location>
</feature>
<dbReference type="PANTHER" id="PTHR30572:SF4">
    <property type="entry name" value="ABC TRANSPORTER PERMEASE YTRF"/>
    <property type="match status" value="1"/>
</dbReference>
<feature type="transmembrane region" description="Helical" evidence="7">
    <location>
        <begin position="415"/>
        <end position="433"/>
    </location>
</feature>
<evidence type="ECO:0000256" key="6">
    <source>
        <dbReference type="ARBA" id="ARBA00038076"/>
    </source>
</evidence>
<evidence type="ECO:0000256" key="5">
    <source>
        <dbReference type="ARBA" id="ARBA00023136"/>
    </source>
</evidence>
<feature type="transmembrane region" description="Helical" evidence="7">
    <location>
        <begin position="806"/>
        <end position="829"/>
    </location>
</feature>
<dbReference type="InterPro" id="IPR003838">
    <property type="entry name" value="ABC3_permease_C"/>
</dbReference>
<dbReference type="PANTHER" id="PTHR30572">
    <property type="entry name" value="MEMBRANE COMPONENT OF TRANSPORTER-RELATED"/>
    <property type="match status" value="1"/>
</dbReference>
<dbReference type="OrthoDB" id="9780560at2"/>
<feature type="transmembrane region" description="Helical" evidence="7">
    <location>
        <begin position="362"/>
        <end position="385"/>
    </location>
</feature>
<evidence type="ECO:0000313" key="9">
    <source>
        <dbReference type="EMBL" id="KIH98079.1"/>
    </source>
</evidence>
<keyword evidence="5 7" id="KW-0472">Membrane</keyword>
<organism evidence="9 10">
    <name type="scientific">Streptomonospora alba</name>
    <dbReference type="NCBI Taxonomy" id="183763"/>
    <lineage>
        <taxon>Bacteria</taxon>
        <taxon>Bacillati</taxon>
        <taxon>Actinomycetota</taxon>
        <taxon>Actinomycetes</taxon>
        <taxon>Streptosporangiales</taxon>
        <taxon>Nocardiopsidaceae</taxon>
        <taxon>Streptomonospora</taxon>
    </lineage>
</organism>
<evidence type="ECO:0000256" key="7">
    <source>
        <dbReference type="SAM" id="Phobius"/>
    </source>
</evidence>
<evidence type="ECO:0000256" key="3">
    <source>
        <dbReference type="ARBA" id="ARBA00022692"/>
    </source>
</evidence>
<evidence type="ECO:0000256" key="1">
    <source>
        <dbReference type="ARBA" id="ARBA00004651"/>
    </source>
</evidence>
<dbReference type="EMBL" id="JROO01000029">
    <property type="protein sequence ID" value="KIH98079.1"/>
    <property type="molecule type" value="Genomic_DNA"/>
</dbReference>
<feature type="transmembrane region" description="Helical" evidence="7">
    <location>
        <begin position="766"/>
        <end position="786"/>
    </location>
</feature>
<dbReference type="AlphaFoldDB" id="A0A0C2FFR0"/>
<name>A0A0C2FFR0_9ACTN</name>
<dbReference type="Pfam" id="PF02687">
    <property type="entry name" value="FtsX"/>
    <property type="match status" value="2"/>
</dbReference>
<dbReference type="GO" id="GO:0005886">
    <property type="term" value="C:plasma membrane"/>
    <property type="evidence" value="ECO:0007669"/>
    <property type="project" value="UniProtKB-SubCell"/>
</dbReference>
<sequence length="844" mass="85476">MSQMVRSAARSVFASRGRFLLTGTAITLSVAFLVATLVLADSMRGRAASDIAEAFAGTDAVVQGVSLGEPGGGPGDPARSVRQSLDPDITERVVAVDGVDRAASQWSGFAKLVVDGSTVGTGTASDVGRNWVADPALNPFRLASGRPPTEVGEIVIDRSLADDAGVAPGDVVQVLTATGMHDATITGIATFASADAAPLQRTVLLPDGAASAWLDMAAPTEVLVDVAEGADRTEVLGRLSALSDAEVVDGPDYIRTMQDAATSPLQFLNVFLLAFAVVAILIGVTIIFNTFALTVARRRRESGLLRAVGAERRQVLGGVVIEAAFVGTIATLAGLVCGVAGVGALRWVVGLTGVSLITGPTIVSPISIAIAATVGIGATILSAWIPARRAAATPPIEALRESAAEPRVVSRARTASGLVLAAAAIAGGAVAVVDSNPVWLMLAAAIVPALVLCGPAIVTASARWSSPAARRAAGVSGSIATGNLAASPRRSASTALALMLGTAMVTVFSIFASSLTSAVGTDVREGLRADLVVTSATPDFSTIDPTLAGRIAELPDVDSVTALSIAEGVVAGKAQAIGGIDPTALPTMYDLDPIAGDLADLSSGGVAVVGDDPARLGGTLEVEFERSTIEAPIVAVVERSTGGFEAPAYFVDRATLDGSVGRLLDAQVFVDLADGAVADAEEDVSALVRDTPGAFLATQEEHVASSGSEIAAFGNFIDGMLILASFIALLGVANTTALAINERSGEIGLLRAVGASRRELRRIVRLEAALLSFVAASIGIAVGAGFGGAMIDVAGGAEIPSVVVPWLRLAVTLIVAVAAGVVAAAWPAFRVSRVPVLELVSRDR</sequence>
<protein>
    <recommendedName>
        <fullName evidence="8">ABC3 transporter permease C-terminal domain-containing protein</fullName>
    </recommendedName>
</protein>
<dbReference type="STRING" id="183763.LP52_15370"/>
<feature type="transmembrane region" description="Helical" evidence="7">
    <location>
        <begin position="720"/>
        <end position="741"/>
    </location>
</feature>
<dbReference type="GO" id="GO:0022857">
    <property type="term" value="F:transmembrane transporter activity"/>
    <property type="evidence" value="ECO:0007669"/>
    <property type="project" value="TreeGrafter"/>
</dbReference>
<keyword evidence="10" id="KW-1185">Reference proteome</keyword>
<accession>A0A0C2FFR0</accession>
<dbReference type="Proteomes" id="UP000031675">
    <property type="component" value="Unassembled WGS sequence"/>
</dbReference>
<evidence type="ECO:0000256" key="4">
    <source>
        <dbReference type="ARBA" id="ARBA00022989"/>
    </source>
</evidence>
<feature type="domain" description="ABC3 transporter permease C-terminal" evidence="8">
    <location>
        <begin position="274"/>
        <end position="395"/>
    </location>
</feature>
<evidence type="ECO:0000256" key="2">
    <source>
        <dbReference type="ARBA" id="ARBA00022475"/>
    </source>
</evidence>
<dbReference type="RefSeq" id="WP_040274360.1">
    <property type="nucleotide sequence ID" value="NZ_JROO01000029.1"/>
</dbReference>
<evidence type="ECO:0000259" key="8">
    <source>
        <dbReference type="Pfam" id="PF02687"/>
    </source>
</evidence>
<feature type="transmembrane region" description="Helical" evidence="7">
    <location>
        <begin position="495"/>
        <end position="515"/>
    </location>
</feature>
<keyword evidence="3 7" id="KW-0812">Transmembrane</keyword>
<keyword evidence="2" id="KW-1003">Cell membrane</keyword>
<keyword evidence="4 7" id="KW-1133">Transmembrane helix</keyword>
<feature type="transmembrane region" description="Helical" evidence="7">
    <location>
        <begin position="267"/>
        <end position="294"/>
    </location>
</feature>
<comment type="subcellular location">
    <subcellularLocation>
        <location evidence="1">Cell membrane</location>
        <topology evidence="1">Multi-pass membrane protein</topology>
    </subcellularLocation>
</comment>
<comment type="caution">
    <text evidence="9">The sequence shown here is derived from an EMBL/GenBank/DDBJ whole genome shotgun (WGS) entry which is preliminary data.</text>
</comment>